<evidence type="ECO:0000313" key="1">
    <source>
        <dbReference type="EMBL" id="MFD1188902.1"/>
    </source>
</evidence>
<protein>
    <submittedName>
        <fullName evidence="1">Uncharacterized protein</fullName>
    </submittedName>
</protein>
<comment type="caution">
    <text evidence="1">The sequence shown here is derived from an EMBL/GenBank/DDBJ whole genome shotgun (WGS) entry which is preliminary data.</text>
</comment>
<name>A0ABW3SVK2_9BACT</name>
<proteinExistence type="predicted"/>
<evidence type="ECO:0000313" key="2">
    <source>
        <dbReference type="Proteomes" id="UP001597094"/>
    </source>
</evidence>
<feature type="non-terminal residue" evidence="1">
    <location>
        <position position="221"/>
    </location>
</feature>
<dbReference type="RefSeq" id="WP_377533160.1">
    <property type="nucleotide sequence ID" value="NZ_JBHTLD010000493.1"/>
</dbReference>
<accession>A0ABW3SVK2</accession>
<dbReference type="Proteomes" id="UP001597094">
    <property type="component" value="Unassembled WGS sequence"/>
</dbReference>
<feature type="non-terminal residue" evidence="1">
    <location>
        <position position="1"/>
    </location>
</feature>
<gene>
    <name evidence="1" type="ORF">ACFQ2O_22115</name>
</gene>
<organism evidence="1 2">
    <name type="scientific">Pontibacter rugosus</name>
    <dbReference type="NCBI Taxonomy" id="1745966"/>
    <lineage>
        <taxon>Bacteria</taxon>
        <taxon>Pseudomonadati</taxon>
        <taxon>Bacteroidota</taxon>
        <taxon>Cytophagia</taxon>
        <taxon>Cytophagales</taxon>
        <taxon>Hymenobacteraceae</taxon>
        <taxon>Pontibacter</taxon>
    </lineage>
</organism>
<sequence>VFYQNAISAEATELLHLPDNIKEKEKKIEWGLYLKLIKDPNAILDYNTIIPFEDLLELNSLIKDSRLVWHDRQLFDMIASNCNANEWFDISNYCPLDVLKTNLKKYKSELDWTSLSLRIDDDFLIQNATNYPWNFEAISAKENISIEVIKTLLLVPELKDQEWDWETIMPQLEFDFIKSNIDNIEFDLLELTKSNNDDVLSLISNYPSKRWNWTYISSEHD</sequence>
<reference evidence="2" key="1">
    <citation type="journal article" date="2019" name="Int. J. Syst. Evol. Microbiol.">
        <title>The Global Catalogue of Microorganisms (GCM) 10K type strain sequencing project: providing services to taxonomists for standard genome sequencing and annotation.</title>
        <authorList>
            <consortium name="The Broad Institute Genomics Platform"/>
            <consortium name="The Broad Institute Genome Sequencing Center for Infectious Disease"/>
            <person name="Wu L."/>
            <person name="Ma J."/>
        </authorList>
    </citation>
    <scope>NUCLEOTIDE SEQUENCE [LARGE SCALE GENOMIC DNA]</scope>
    <source>
        <strain evidence="2">JCM 31319</strain>
    </source>
</reference>
<keyword evidence="2" id="KW-1185">Reference proteome</keyword>
<dbReference type="EMBL" id="JBHTLD010000493">
    <property type="protein sequence ID" value="MFD1188902.1"/>
    <property type="molecule type" value="Genomic_DNA"/>
</dbReference>